<dbReference type="AlphaFoldDB" id="A0A3F2Y0X2"/>
<protein>
    <submittedName>
        <fullName evidence="3">DEBR0S1_00716g1_1</fullName>
    </submittedName>
</protein>
<dbReference type="EMBL" id="CABFWN010000001">
    <property type="protein sequence ID" value="VUG15814.1"/>
    <property type="molecule type" value="Genomic_DNA"/>
</dbReference>
<evidence type="ECO:0000313" key="3">
    <source>
        <dbReference type="EMBL" id="VUG15814.1"/>
    </source>
</evidence>
<keyword evidence="4" id="KW-1185">Reference proteome</keyword>
<evidence type="ECO:0000313" key="4">
    <source>
        <dbReference type="Proteomes" id="UP000478008"/>
    </source>
</evidence>
<dbReference type="InterPro" id="IPR023210">
    <property type="entry name" value="NADP_OxRdtase_dom"/>
</dbReference>
<dbReference type="InterPro" id="IPR036812">
    <property type="entry name" value="NAD(P)_OxRdtase_dom_sf"/>
</dbReference>
<accession>A0A3F2Y0X2</accession>
<evidence type="ECO:0000256" key="1">
    <source>
        <dbReference type="ARBA" id="ARBA00023002"/>
    </source>
</evidence>
<evidence type="ECO:0000259" key="2">
    <source>
        <dbReference type="Pfam" id="PF00248"/>
    </source>
</evidence>
<dbReference type="PANTHER" id="PTHR43625">
    <property type="entry name" value="AFLATOXIN B1 ALDEHYDE REDUCTASE"/>
    <property type="match status" value="1"/>
</dbReference>
<sequence>MSNVYKKIPIEGPTGYGTMSLTMRSERLDNQDCFDAINKALEQGITFFNVGEFYGDDKDRFLNLKLFREYFAKYPQNRDKMTISVKGAVDPNTFTPSNTPEELTKSIKHIASYFPDNKFDIFEPARMDNIHSPEEVFSFLKRFVDDGTIKGLSISEVNGKTVSRVLSVFPALSCVEVEYSMMQTDILTNGVNDVCRKHGIPIIAYSPLGRGYLTGSIRKIEDIPKGDFRRSIGRMSSDEVLKANFAVVKLALDYAEKKNCTAAQIALAWIRKHNEFPEKYAHIVPIPSGSSVKRVTENSTLVKLTDEEFADMNEKISKFDIKGLRYNEYEEQYLNL</sequence>
<dbReference type="PANTHER" id="PTHR43625:SF78">
    <property type="entry name" value="PYRIDOXAL REDUCTASE-RELATED"/>
    <property type="match status" value="1"/>
</dbReference>
<dbReference type="GO" id="GO:0005737">
    <property type="term" value="C:cytoplasm"/>
    <property type="evidence" value="ECO:0007669"/>
    <property type="project" value="TreeGrafter"/>
</dbReference>
<dbReference type="CDD" id="cd19077">
    <property type="entry name" value="AKR_AKR8A1-2"/>
    <property type="match status" value="1"/>
</dbReference>
<keyword evidence="1" id="KW-0560">Oxidoreductase</keyword>
<dbReference type="Proteomes" id="UP000478008">
    <property type="component" value="Unassembled WGS sequence"/>
</dbReference>
<dbReference type="GO" id="GO:0016491">
    <property type="term" value="F:oxidoreductase activity"/>
    <property type="evidence" value="ECO:0007669"/>
    <property type="project" value="UniProtKB-KW"/>
</dbReference>
<reference evidence="3 4" key="1">
    <citation type="submission" date="2019-07" db="EMBL/GenBank/DDBJ databases">
        <authorList>
            <person name="Friedrich A."/>
            <person name="Schacherer J."/>
        </authorList>
    </citation>
    <scope>NUCLEOTIDE SEQUENCE [LARGE SCALE GENOMIC DNA]</scope>
</reference>
<name>A0A3F2Y0X2_DEKBR</name>
<dbReference type="Pfam" id="PF00248">
    <property type="entry name" value="Aldo_ket_red"/>
    <property type="match status" value="1"/>
</dbReference>
<proteinExistence type="predicted"/>
<dbReference type="STRING" id="5007.A0A3F2Y0X2"/>
<dbReference type="Gene3D" id="3.20.20.100">
    <property type="entry name" value="NADP-dependent oxidoreductase domain"/>
    <property type="match status" value="1"/>
</dbReference>
<organism evidence="3 4">
    <name type="scientific">Dekkera bruxellensis</name>
    <name type="common">Brettanomyces custersii</name>
    <dbReference type="NCBI Taxonomy" id="5007"/>
    <lineage>
        <taxon>Eukaryota</taxon>
        <taxon>Fungi</taxon>
        <taxon>Dikarya</taxon>
        <taxon>Ascomycota</taxon>
        <taxon>Saccharomycotina</taxon>
        <taxon>Pichiomycetes</taxon>
        <taxon>Pichiales</taxon>
        <taxon>Pichiaceae</taxon>
        <taxon>Brettanomyces</taxon>
    </lineage>
</organism>
<dbReference type="SUPFAM" id="SSF51430">
    <property type="entry name" value="NAD(P)-linked oxidoreductase"/>
    <property type="match status" value="1"/>
</dbReference>
<gene>
    <name evidence="3" type="ORF">DEBR0S1_00716G</name>
</gene>
<dbReference type="InterPro" id="IPR050791">
    <property type="entry name" value="Aldo-Keto_reductase"/>
</dbReference>
<feature type="domain" description="NADP-dependent oxidoreductase" evidence="2">
    <location>
        <begin position="15"/>
        <end position="315"/>
    </location>
</feature>